<comment type="subcellular location">
    <subcellularLocation>
        <location evidence="1">Membrane</location>
        <topology evidence="1">Multi-pass membrane protein</topology>
    </subcellularLocation>
</comment>
<protein>
    <recommendedName>
        <fullName evidence="8">Isoprenylcysteine carboxyl methyltransferase</fullName>
    </recommendedName>
</protein>
<comment type="caution">
    <text evidence="6">The sequence shown here is derived from an EMBL/GenBank/DDBJ whole genome shotgun (WGS) entry which is preliminary data.</text>
</comment>
<feature type="transmembrane region" description="Helical" evidence="5">
    <location>
        <begin position="82"/>
        <end position="102"/>
    </location>
</feature>
<dbReference type="InterPro" id="IPR007269">
    <property type="entry name" value="ICMT_MeTrfase"/>
</dbReference>
<dbReference type="Pfam" id="PF04140">
    <property type="entry name" value="ICMT"/>
    <property type="match status" value="1"/>
</dbReference>
<gene>
    <name evidence="6" type="ORF">A2763_00710</name>
</gene>
<feature type="transmembrane region" description="Helical" evidence="5">
    <location>
        <begin position="177"/>
        <end position="197"/>
    </location>
</feature>
<dbReference type="GO" id="GO:0016020">
    <property type="term" value="C:membrane"/>
    <property type="evidence" value="ECO:0007669"/>
    <property type="project" value="UniProtKB-SubCell"/>
</dbReference>
<evidence type="ECO:0000256" key="4">
    <source>
        <dbReference type="ARBA" id="ARBA00023136"/>
    </source>
</evidence>
<evidence type="ECO:0000313" key="7">
    <source>
        <dbReference type="Proteomes" id="UP000178370"/>
    </source>
</evidence>
<dbReference type="STRING" id="1798482.A2763_00710"/>
<evidence type="ECO:0000256" key="2">
    <source>
        <dbReference type="ARBA" id="ARBA00022692"/>
    </source>
</evidence>
<dbReference type="Gene3D" id="1.20.120.1630">
    <property type="match status" value="1"/>
</dbReference>
<reference evidence="6 7" key="1">
    <citation type="journal article" date="2016" name="Nat. Commun.">
        <title>Thousands of microbial genomes shed light on interconnected biogeochemical processes in an aquifer system.</title>
        <authorList>
            <person name="Anantharaman K."/>
            <person name="Brown C.T."/>
            <person name="Hug L.A."/>
            <person name="Sharon I."/>
            <person name="Castelle C.J."/>
            <person name="Probst A.J."/>
            <person name="Thomas B.C."/>
            <person name="Singh A."/>
            <person name="Wilkins M.J."/>
            <person name="Karaoz U."/>
            <person name="Brodie E.L."/>
            <person name="Williams K.H."/>
            <person name="Hubbard S.S."/>
            <person name="Banfield J.F."/>
        </authorList>
    </citation>
    <scope>NUCLEOTIDE SEQUENCE [LARGE SCALE GENOMIC DNA]</scope>
</reference>
<evidence type="ECO:0000313" key="6">
    <source>
        <dbReference type="EMBL" id="OGG50843.1"/>
    </source>
</evidence>
<feature type="transmembrane region" description="Helical" evidence="5">
    <location>
        <begin position="217"/>
        <end position="236"/>
    </location>
</feature>
<feature type="transmembrane region" description="Helical" evidence="5">
    <location>
        <begin position="114"/>
        <end position="135"/>
    </location>
</feature>
<organism evidence="6 7">
    <name type="scientific">Candidatus Kaiserbacteria bacterium RIFCSPHIGHO2_01_FULL_54_36</name>
    <dbReference type="NCBI Taxonomy" id="1798482"/>
    <lineage>
        <taxon>Bacteria</taxon>
        <taxon>Candidatus Kaiseribacteriota</taxon>
    </lineage>
</organism>
<sequence>MNDQLKTQLPKSVVGWFDAFFGLGIILTLFFTLRVVAMSDHVFSILLVAGLALVIGAIEIARAPWRGLPPSQASSNVILSRAAFKLLGFIVTLAVIGFLYWLFPEYHRTYYRSFFESVGIVLPWFILLAIPYFVYVEWRLPKEEGGMWNTALFATARWSEVDWSCLRQHALGWLVKAFFLPIMFGDIVNNIGALRVANWDLASLDFVPVFTLLFDSLILLELVFVSAGYVFTCRLFDSHIRRVEDTLFGWTVALISYTPFLGLFYVRYFNYSADNIDWLVWLGANPKLVVAWGSAILVLLFLHLWSDACFGLRFSNLTNRGIITNGPFRFCKHPAYLIKNLRWWLVSVPFIALDPVEGLRLSLLLVCVNMLYTVRGYTEEKLLSRDPTYVAYAKWMEDHSLLRFLKRIPIFSYEWRLARWQRMWPDVYPGV</sequence>
<proteinExistence type="predicted"/>
<accession>A0A1F6CNR3</accession>
<dbReference type="Proteomes" id="UP000178370">
    <property type="component" value="Unassembled WGS sequence"/>
</dbReference>
<keyword evidence="4 5" id="KW-0472">Membrane</keyword>
<evidence type="ECO:0008006" key="8">
    <source>
        <dbReference type="Google" id="ProtNLM"/>
    </source>
</evidence>
<keyword evidence="3 5" id="KW-1133">Transmembrane helix</keyword>
<feature type="transmembrane region" description="Helical" evidence="5">
    <location>
        <begin position="12"/>
        <end position="36"/>
    </location>
</feature>
<feature type="transmembrane region" description="Helical" evidence="5">
    <location>
        <begin position="288"/>
        <end position="305"/>
    </location>
</feature>
<feature type="transmembrane region" description="Helical" evidence="5">
    <location>
        <begin position="42"/>
        <end position="61"/>
    </location>
</feature>
<dbReference type="GO" id="GO:0004671">
    <property type="term" value="F:protein C-terminal S-isoprenylcysteine carboxyl O-methyltransferase activity"/>
    <property type="evidence" value="ECO:0007669"/>
    <property type="project" value="InterPro"/>
</dbReference>
<keyword evidence="2 5" id="KW-0812">Transmembrane</keyword>
<feature type="transmembrane region" description="Helical" evidence="5">
    <location>
        <begin position="248"/>
        <end position="268"/>
    </location>
</feature>
<evidence type="ECO:0000256" key="5">
    <source>
        <dbReference type="SAM" id="Phobius"/>
    </source>
</evidence>
<evidence type="ECO:0000256" key="3">
    <source>
        <dbReference type="ARBA" id="ARBA00022989"/>
    </source>
</evidence>
<evidence type="ECO:0000256" key="1">
    <source>
        <dbReference type="ARBA" id="ARBA00004141"/>
    </source>
</evidence>
<dbReference type="AlphaFoldDB" id="A0A1F6CNR3"/>
<dbReference type="EMBL" id="MFKV01000006">
    <property type="protein sequence ID" value="OGG50843.1"/>
    <property type="molecule type" value="Genomic_DNA"/>
</dbReference>
<name>A0A1F6CNR3_9BACT</name>